<reference evidence="10" key="1">
    <citation type="submission" date="2015-07" db="EMBL/GenBank/DDBJ databases">
        <title>Draft genome sequence of the purine-degrading Gottschalkia purinilyticum DSM 1384 (formerly Clostridium purinilyticum).</title>
        <authorList>
            <person name="Poehlein A."/>
            <person name="Schiel-Bengelsdorf B."/>
            <person name="Bengelsdorf F.R."/>
            <person name="Daniel R."/>
            <person name="Duerre P."/>
        </authorList>
    </citation>
    <scope>NUCLEOTIDE SEQUENCE [LARGE SCALE GENOMIC DNA]</scope>
    <source>
        <strain evidence="10">DSM 1384</strain>
    </source>
</reference>
<dbReference type="InterPro" id="IPR000515">
    <property type="entry name" value="MetI-like"/>
</dbReference>
<proteinExistence type="inferred from homology"/>
<evidence type="ECO:0000256" key="7">
    <source>
        <dbReference type="RuleBase" id="RU363032"/>
    </source>
</evidence>
<organism evidence="9 10">
    <name type="scientific">Gottschalkia purinilytica</name>
    <name type="common">Clostridium purinilyticum</name>
    <dbReference type="NCBI Taxonomy" id="1503"/>
    <lineage>
        <taxon>Bacteria</taxon>
        <taxon>Bacillati</taxon>
        <taxon>Bacillota</taxon>
        <taxon>Tissierellia</taxon>
        <taxon>Tissierellales</taxon>
        <taxon>Gottschalkiaceae</taxon>
        <taxon>Gottschalkia</taxon>
    </lineage>
</organism>
<keyword evidence="10" id="KW-1185">Reference proteome</keyword>
<evidence type="ECO:0000256" key="2">
    <source>
        <dbReference type="ARBA" id="ARBA00022448"/>
    </source>
</evidence>
<keyword evidence="2 7" id="KW-0813">Transport</keyword>
<feature type="transmembrane region" description="Helical" evidence="7">
    <location>
        <begin position="262"/>
        <end position="289"/>
    </location>
</feature>
<dbReference type="Proteomes" id="UP000037267">
    <property type="component" value="Unassembled WGS sequence"/>
</dbReference>
<keyword evidence="9" id="KW-0762">Sugar transport</keyword>
<dbReference type="PANTHER" id="PTHR30193:SF37">
    <property type="entry name" value="INNER MEMBRANE ABC TRANSPORTER PERMEASE PROTEIN YCJO"/>
    <property type="match status" value="1"/>
</dbReference>
<accession>A0A0L0W835</accession>
<dbReference type="PANTHER" id="PTHR30193">
    <property type="entry name" value="ABC TRANSPORTER PERMEASE PROTEIN"/>
    <property type="match status" value="1"/>
</dbReference>
<comment type="caution">
    <text evidence="9">The sequence shown here is derived from an EMBL/GenBank/DDBJ whole genome shotgun (WGS) entry which is preliminary data.</text>
</comment>
<dbReference type="OrthoDB" id="9809173at2"/>
<name>A0A0L0W835_GOTPU</name>
<feature type="transmembrane region" description="Helical" evidence="7">
    <location>
        <begin position="160"/>
        <end position="183"/>
    </location>
</feature>
<evidence type="ECO:0000256" key="5">
    <source>
        <dbReference type="ARBA" id="ARBA00022989"/>
    </source>
</evidence>
<dbReference type="PROSITE" id="PS50928">
    <property type="entry name" value="ABC_TM1"/>
    <property type="match status" value="1"/>
</dbReference>
<keyword evidence="3" id="KW-1003">Cell membrane</keyword>
<evidence type="ECO:0000256" key="3">
    <source>
        <dbReference type="ARBA" id="ARBA00022475"/>
    </source>
</evidence>
<dbReference type="InterPro" id="IPR035906">
    <property type="entry name" value="MetI-like_sf"/>
</dbReference>
<evidence type="ECO:0000313" key="10">
    <source>
        <dbReference type="Proteomes" id="UP000037267"/>
    </source>
</evidence>
<feature type="transmembrane region" description="Helical" evidence="7">
    <location>
        <begin position="12"/>
        <end position="33"/>
    </location>
</feature>
<dbReference type="SUPFAM" id="SSF161098">
    <property type="entry name" value="MetI-like"/>
    <property type="match status" value="1"/>
</dbReference>
<keyword evidence="4 7" id="KW-0812">Transmembrane</keyword>
<dbReference type="GO" id="GO:0055085">
    <property type="term" value="P:transmembrane transport"/>
    <property type="evidence" value="ECO:0007669"/>
    <property type="project" value="InterPro"/>
</dbReference>
<dbReference type="RefSeq" id="WP_050355864.1">
    <property type="nucleotide sequence ID" value="NZ_LGSS01000012.1"/>
</dbReference>
<feature type="transmembrane region" description="Helical" evidence="7">
    <location>
        <begin position="109"/>
        <end position="130"/>
    </location>
</feature>
<dbReference type="STRING" id="1503.CLPU_12c00060"/>
<feature type="transmembrane region" description="Helical" evidence="7">
    <location>
        <begin position="76"/>
        <end position="97"/>
    </location>
</feature>
<evidence type="ECO:0000256" key="4">
    <source>
        <dbReference type="ARBA" id="ARBA00022692"/>
    </source>
</evidence>
<evidence type="ECO:0000256" key="6">
    <source>
        <dbReference type="ARBA" id="ARBA00023136"/>
    </source>
</evidence>
<dbReference type="EMBL" id="LGSS01000012">
    <property type="protein sequence ID" value="KNF07733.1"/>
    <property type="molecule type" value="Genomic_DNA"/>
</dbReference>
<gene>
    <name evidence="9" type="ORF">CLPU_12c00060</name>
</gene>
<sequence>MKKSKEIKNFLKGMLYLAPTFIILGIFQIYPIIKALAMSFYTKYNYFKHIVFEYGLDNYISIFKDDNFILAMKNTFIFVLGVVPLSIIIATFLAMILNSNILFKKFFNSVLFLPFVTSTVAVSAVWRWIFHSEYGILNHFLGLFGIDPIKWLIDPKWAMVSLIILSIWKTLGYNILIILTGLQNIDNQYYNAAKIDSANAWNRFIHITLPLLSPTIFFVMITSLIGAFKVFSEVYALFHKMPGPVNSCLTMVYYIYDKLANQFSYGIASAASVVLFAIILVITIVQLYIGRKMVHYK</sequence>
<evidence type="ECO:0000313" key="9">
    <source>
        <dbReference type="EMBL" id="KNF07733.1"/>
    </source>
</evidence>
<protein>
    <submittedName>
        <fullName evidence="9">ABC-type sugar transport system, permease component</fullName>
    </submittedName>
</protein>
<dbReference type="Gene3D" id="1.10.3720.10">
    <property type="entry name" value="MetI-like"/>
    <property type="match status" value="1"/>
</dbReference>
<keyword evidence="5 7" id="KW-1133">Transmembrane helix</keyword>
<dbReference type="AlphaFoldDB" id="A0A0L0W835"/>
<comment type="subcellular location">
    <subcellularLocation>
        <location evidence="1 7">Cell membrane</location>
        <topology evidence="1 7">Multi-pass membrane protein</topology>
    </subcellularLocation>
</comment>
<dbReference type="Pfam" id="PF00528">
    <property type="entry name" value="BPD_transp_1"/>
    <property type="match status" value="1"/>
</dbReference>
<feature type="transmembrane region" description="Helical" evidence="7">
    <location>
        <begin position="203"/>
        <end position="225"/>
    </location>
</feature>
<keyword evidence="6 7" id="KW-0472">Membrane</keyword>
<comment type="similarity">
    <text evidence="7">Belongs to the binding-protein-dependent transport system permease family.</text>
</comment>
<dbReference type="CDD" id="cd06261">
    <property type="entry name" value="TM_PBP2"/>
    <property type="match status" value="1"/>
</dbReference>
<dbReference type="GO" id="GO:0005886">
    <property type="term" value="C:plasma membrane"/>
    <property type="evidence" value="ECO:0007669"/>
    <property type="project" value="UniProtKB-SubCell"/>
</dbReference>
<evidence type="ECO:0000256" key="1">
    <source>
        <dbReference type="ARBA" id="ARBA00004651"/>
    </source>
</evidence>
<feature type="domain" description="ABC transmembrane type-1" evidence="8">
    <location>
        <begin position="72"/>
        <end position="286"/>
    </location>
</feature>
<dbReference type="PATRIC" id="fig|1503.3.peg.288"/>
<evidence type="ECO:0000259" key="8">
    <source>
        <dbReference type="PROSITE" id="PS50928"/>
    </source>
</evidence>
<dbReference type="InterPro" id="IPR051393">
    <property type="entry name" value="ABC_transporter_permease"/>
</dbReference>